<dbReference type="InterPro" id="IPR017459">
    <property type="entry name" value="Glycosyl_Trfase_fam3_N_dom"/>
</dbReference>
<dbReference type="SUPFAM" id="SSF54680">
    <property type="entry name" value="Pyrimidine nucleoside phosphorylase C-terminal domain"/>
    <property type="match status" value="1"/>
</dbReference>
<dbReference type="Pfam" id="PF00591">
    <property type="entry name" value="Glycos_transf_3"/>
    <property type="match status" value="1"/>
</dbReference>
<comment type="similarity">
    <text evidence="1">Belongs to the thymidine/pyrimidine-nucleoside phosphorylase family.</text>
</comment>
<dbReference type="InterPro" id="IPR036566">
    <property type="entry name" value="PYNP-like_C_sf"/>
</dbReference>
<comment type="catalytic activity">
    <reaction evidence="6">
        <text>thymidine + phosphate = 2-deoxy-alpha-D-ribose 1-phosphate + thymine</text>
        <dbReference type="Rhea" id="RHEA:16037"/>
        <dbReference type="ChEBI" id="CHEBI:17748"/>
        <dbReference type="ChEBI" id="CHEBI:17821"/>
        <dbReference type="ChEBI" id="CHEBI:43474"/>
        <dbReference type="ChEBI" id="CHEBI:57259"/>
        <dbReference type="EC" id="2.4.2.4"/>
    </reaction>
</comment>
<dbReference type="AlphaFoldDB" id="A0ABC7ZIM4"/>
<proteinExistence type="inferred from homology"/>
<dbReference type="SUPFAM" id="SSF47648">
    <property type="entry name" value="Nucleoside phosphorylase/phosphoribosyltransferase N-terminal domain"/>
    <property type="match status" value="1"/>
</dbReference>
<dbReference type="PROSITE" id="PS00647">
    <property type="entry name" value="THYMID_PHOSPHORYLASE"/>
    <property type="match status" value="1"/>
</dbReference>
<evidence type="ECO:0000259" key="10">
    <source>
        <dbReference type="SMART" id="SM00941"/>
    </source>
</evidence>
<accession>A0ABC7ZIM4</accession>
<keyword evidence="4 11" id="KW-0328">Glycosyltransferase</keyword>
<dbReference type="PANTHER" id="PTHR10515:SF0">
    <property type="entry name" value="THYMIDINE PHOSPHORYLASE"/>
    <property type="match status" value="1"/>
</dbReference>
<gene>
    <name evidence="11" type="primary">deoA</name>
    <name evidence="11" type="ORF">CM1_00255</name>
</gene>
<dbReference type="InterPro" id="IPR035902">
    <property type="entry name" value="Nuc_phospho_transferase"/>
</dbReference>
<protein>
    <recommendedName>
        <fullName evidence="8">Thymidine phosphorylase</fullName>
        <ecNumber evidence="3">2.4.2.4</ecNumber>
    </recommendedName>
    <alternativeName>
        <fullName evidence="9">TdRPase</fullName>
    </alternativeName>
</protein>
<dbReference type="KEGG" id="mgx:CM1_00255"/>
<comment type="subunit">
    <text evidence="2">Homodimer.</text>
</comment>
<dbReference type="EC" id="2.4.2.4" evidence="3"/>
<keyword evidence="5 11" id="KW-0808">Transferase</keyword>
<dbReference type="EMBL" id="CP003772">
    <property type="protein sequence ID" value="AFQ03843.1"/>
    <property type="molecule type" value="Genomic_DNA"/>
</dbReference>
<dbReference type="InterPro" id="IPR013102">
    <property type="entry name" value="PYNP_C"/>
</dbReference>
<dbReference type="NCBIfam" id="NF004490">
    <property type="entry name" value="PRK05820.1"/>
    <property type="match status" value="1"/>
</dbReference>
<dbReference type="FunFam" id="3.40.1030.10:FF:000003">
    <property type="entry name" value="Pyrimidine-nucleoside phosphorylase"/>
    <property type="match status" value="1"/>
</dbReference>
<dbReference type="SMART" id="SM00941">
    <property type="entry name" value="PYNP_C"/>
    <property type="match status" value="1"/>
</dbReference>
<dbReference type="InterPro" id="IPR000053">
    <property type="entry name" value="Thymidine/pyrmidine_PPase"/>
</dbReference>
<dbReference type="FunFam" id="3.90.1170.30:FF:000007">
    <property type="entry name" value="Thymidine phosphorylase"/>
    <property type="match status" value="1"/>
</dbReference>
<dbReference type="Gene3D" id="3.90.1170.30">
    <property type="entry name" value="Pyrimidine nucleoside phosphorylase-like, C-terminal domain"/>
    <property type="match status" value="1"/>
</dbReference>
<evidence type="ECO:0000256" key="2">
    <source>
        <dbReference type="ARBA" id="ARBA00011738"/>
    </source>
</evidence>
<dbReference type="InterPro" id="IPR018090">
    <property type="entry name" value="Pyrmidine_PPas_bac/euk"/>
</dbReference>
<dbReference type="GO" id="GO:0009032">
    <property type="term" value="F:thymidine phosphorylase activity"/>
    <property type="evidence" value="ECO:0007669"/>
    <property type="project" value="UniProtKB-EC"/>
</dbReference>
<evidence type="ECO:0000256" key="8">
    <source>
        <dbReference type="ARBA" id="ARBA00073594"/>
    </source>
</evidence>
<dbReference type="Gene3D" id="3.40.1030.10">
    <property type="entry name" value="Nucleoside phosphorylase/phosphoribosyltransferase catalytic domain"/>
    <property type="match status" value="1"/>
</dbReference>
<dbReference type="PIRSF" id="PIRSF000478">
    <property type="entry name" value="TP_PyNP"/>
    <property type="match status" value="1"/>
</dbReference>
<comment type="function">
    <text evidence="7">The enzymes which catalyze the reversible phosphorolysis of pyrimidine nucleosides are involved in the degradation of these compounds and in their utilization as carbon and energy sources, or in the rescue of pyrimidine bases for nucleotide synthesis.</text>
</comment>
<dbReference type="Gene3D" id="1.20.970.10">
    <property type="entry name" value="Transferase, Pyrimidine Nucleoside Phosphorylase, Chain C"/>
    <property type="match status" value="1"/>
</dbReference>
<evidence type="ECO:0000256" key="3">
    <source>
        <dbReference type="ARBA" id="ARBA00011892"/>
    </source>
</evidence>
<evidence type="ECO:0000256" key="7">
    <source>
        <dbReference type="ARBA" id="ARBA00056338"/>
    </source>
</evidence>
<dbReference type="SUPFAM" id="SSF52418">
    <property type="entry name" value="Nucleoside phosphorylase/phosphoribosyltransferase catalytic domain"/>
    <property type="match status" value="1"/>
</dbReference>
<dbReference type="RefSeq" id="WP_014894367.1">
    <property type="nucleotide sequence ID" value="NC_018497.1"/>
</dbReference>
<evidence type="ECO:0000256" key="4">
    <source>
        <dbReference type="ARBA" id="ARBA00022676"/>
    </source>
</evidence>
<evidence type="ECO:0000313" key="12">
    <source>
        <dbReference type="Proteomes" id="UP000005254"/>
    </source>
</evidence>
<dbReference type="PANTHER" id="PTHR10515">
    <property type="entry name" value="THYMIDINE PHOSPHORYLASE"/>
    <property type="match status" value="1"/>
</dbReference>
<dbReference type="Proteomes" id="UP000005254">
    <property type="component" value="Chromosome"/>
</dbReference>
<dbReference type="InterPro" id="IPR000312">
    <property type="entry name" value="Glycosyl_Trfase_fam3"/>
</dbReference>
<evidence type="ECO:0000256" key="6">
    <source>
        <dbReference type="ARBA" id="ARBA00048550"/>
    </source>
</evidence>
<dbReference type="InterPro" id="IPR036320">
    <property type="entry name" value="Glycosyl_Trfase_fam3_N_dom_sf"/>
</dbReference>
<evidence type="ECO:0000256" key="5">
    <source>
        <dbReference type="ARBA" id="ARBA00022679"/>
    </source>
</evidence>
<evidence type="ECO:0000313" key="11">
    <source>
        <dbReference type="EMBL" id="AFQ03843.1"/>
    </source>
</evidence>
<dbReference type="InterPro" id="IPR017872">
    <property type="entry name" value="Pyrmidine_PPase_CS"/>
</dbReference>
<organism evidence="11 12">
    <name type="scientific">Mycoplasmoides genitalium M6320</name>
    <dbReference type="NCBI Taxonomy" id="662945"/>
    <lineage>
        <taxon>Bacteria</taxon>
        <taxon>Bacillati</taxon>
        <taxon>Mycoplasmatota</taxon>
        <taxon>Mycoplasmoidales</taxon>
        <taxon>Mycoplasmoidaceae</taxon>
        <taxon>Mycoplasmoides</taxon>
    </lineage>
</organism>
<dbReference type="NCBIfam" id="TIGR02644">
    <property type="entry name" value="Y_phosphoryl"/>
    <property type="match status" value="1"/>
</dbReference>
<name>A0ABC7ZIM4_MYCGT</name>
<feature type="domain" description="Pyrimidine nucleoside phosphorylase C-terminal" evidence="10">
    <location>
        <begin position="347"/>
        <end position="420"/>
    </location>
</feature>
<evidence type="ECO:0000256" key="1">
    <source>
        <dbReference type="ARBA" id="ARBA00006915"/>
    </source>
</evidence>
<dbReference type="Pfam" id="PF02885">
    <property type="entry name" value="Glycos_trans_3N"/>
    <property type="match status" value="1"/>
</dbReference>
<dbReference type="Pfam" id="PF07831">
    <property type="entry name" value="PYNP_C"/>
    <property type="match status" value="1"/>
</dbReference>
<evidence type="ECO:0000256" key="9">
    <source>
        <dbReference type="ARBA" id="ARBA00078884"/>
    </source>
</evidence>
<reference evidence="11 12" key="1">
    <citation type="journal article" date="2012" name="J. Bacteriol.">
        <title>Draft Genome Sequences of Four Axenic Mycoplasma genitalium Strains Isolated from Denmark, Japan, and Australia.</title>
        <authorList>
            <person name="McGowin C.L."/>
            <person name="Ma L."/>
            <person name="Jensen J.S."/>
            <person name="Mancuso M.M."/>
            <person name="Hamasuna R."/>
            <person name="Adegboye D."/>
            <person name="Martin D.H."/>
        </authorList>
    </citation>
    <scope>NUCLEOTIDE SEQUENCE [LARGE SCALE GENOMIC DNA]</scope>
    <source>
        <strain evidence="11 12">M6320</strain>
    </source>
</reference>
<sequence length="421" mass="46354">MNIINLINKKQRGKALNLAEINWFVNAVLNKTIADYQITAFLMAIWFKGMNPNELFLLTKAMVDTGEIIKFNHHGKISVDKHSTGGIGDKVSLALVPILTSLGFSVAKLSGRGLGYTGGTIDKLEAVGVKTELTDQQAQACLDKNDCFIIGQSKDIAPVDKVLYGLRDITGTVDSLPLIASSIMSKKLAVMNEYIFIDLKYGKGAFCKTKKIANELAKLMQSIAKSFKRKLSVKLSDMNQVLGKAVGNVIEVNEAVNFLKQDLDQVGQDFIDLMQTIVINILLKTKQAKTKQKAIELYQDVLTSKKAWNRFLSFIESQGGNVELFTQKEGFFKPKYKASIKAEKSGILHFTDPIDLAKIGINLGAGRMKKTDQIDPMAGLFLMKKDNESVAVGDTVLNLYSSSPISNEYISAAQKTIIINK</sequence>